<dbReference type="Pfam" id="PF03572">
    <property type="entry name" value="Peptidase_S41"/>
    <property type="match status" value="1"/>
</dbReference>
<dbReference type="NCBIfam" id="TIGR00225">
    <property type="entry name" value="prc"/>
    <property type="match status" value="1"/>
</dbReference>
<accession>A0A5B2Z8R5</accession>
<dbReference type="Gene3D" id="3.30.750.44">
    <property type="match status" value="1"/>
</dbReference>
<proteinExistence type="inferred from homology"/>
<dbReference type="SMART" id="SM00228">
    <property type="entry name" value="PDZ"/>
    <property type="match status" value="1"/>
</dbReference>
<dbReference type="Gene3D" id="2.30.42.10">
    <property type="match status" value="1"/>
</dbReference>
<dbReference type="GO" id="GO:0006508">
    <property type="term" value="P:proteolysis"/>
    <property type="evidence" value="ECO:0007669"/>
    <property type="project" value="UniProtKB-KW"/>
</dbReference>
<evidence type="ECO:0000256" key="7">
    <source>
        <dbReference type="SAM" id="SignalP"/>
    </source>
</evidence>
<evidence type="ECO:0000313" key="10">
    <source>
        <dbReference type="Proteomes" id="UP000322165"/>
    </source>
</evidence>
<dbReference type="PANTHER" id="PTHR32060:SF30">
    <property type="entry name" value="CARBOXY-TERMINAL PROCESSING PROTEASE CTPA"/>
    <property type="match status" value="1"/>
</dbReference>
<gene>
    <name evidence="9" type="ORF">F0415_07735</name>
</gene>
<protein>
    <submittedName>
        <fullName evidence="9">S41 family peptidase</fullName>
    </submittedName>
</protein>
<dbReference type="SUPFAM" id="SSF52096">
    <property type="entry name" value="ClpP/crotonase"/>
    <property type="match status" value="1"/>
</dbReference>
<dbReference type="InterPro" id="IPR029045">
    <property type="entry name" value="ClpP/crotonase-like_dom_sf"/>
</dbReference>
<organism evidence="9 10">
    <name type="scientific">Arenimonas fontis</name>
    <dbReference type="NCBI Taxonomy" id="2608255"/>
    <lineage>
        <taxon>Bacteria</taxon>
        <taxon>Pseudomonadati</taxon>
        <taxon>Pseudomonadota</taxon>
        <taxon>Gammaproteobacteria</taxon>
        <taxon>Lysobacterales</taxon>
        <taxon>Lysobacteraceae</taxon>
        <taxon>Arenimonas</taxon>
    </lineage>
</organism>
<dbReference type="InterPro" id="IPR055210">
    <property type="entry name" value="CtpA/B_N"/>
</dbReference>
<evidence type="ECO:0000256" key="2">
    <source>
        <dbReference type="ARBA" id="ARBA00022670"/>
    </source>
</evidence>
<keyword evidence="2 5" id="KW-0645">Protease</keyword>
<keyword evidence="3 5" id="KW-0378">Hydrolase</keyword>
<dbReference type="InterPro" id="IPR005151">
    <property type="entry name" value="Tail-specific_protease"/>
</dbReference>
<dbReference type="EMBL" id="VUOD01000005">
    <property type="protein sequence ID" value="KAA2284586.1"/>
    <property type="molecule type" value="Genomic_DNA"/>
</dbReference>
<keyword evidence="4 5" id="KW-0720">Serine protease</keyword>
<dbReference type="RefSeq" id="WP_149860642.1">
    <property type="nucleotide sequence ID" value="NZ_VUOD01000005.1"/>
</dbReference>
<name>A0A5B2Z8R5_9GAMM</name>
<dbReference type="GO" id="GO:0007165">
    <property type="term" value="P:signal transduction"/>
    <property type="evidence" value="ECO:0007669"/>
    <property type="project" value="TreeGrafter"/>
</dbReference>
<dbReference type="PROSITE" id="PS50106">
    <property type="entry name" value="PDZ"/>
    <property type="match status" value="1"/>
</dbReference>
<feature type="signal peptide" evidence="7">
    <location>
        <begin position="1"/>
        <end position="23"/>
    </location>
</feature>
<dbReference type="Pfam" id="PF22694">
    <property type="entry name" value="CtpB_N-like"/>
    <property type="match status" value="1"/>
</dbReference>
<dbReference type="GO" id="GO:0008236">
    <property type="term" value="F:serine-type peptidase activity"/>
    <property type="evidence" value="ECO:0007669"/>
    <property type="project" value="UniProtKB-KW"/>
</dbReference>
<dbReference type="SUPFAM" id="SSF50156">
    <property type="entry name" value="PDZ domain-like"/>
    <property type="match status" value="1"/>
</dbReference>
<keyword evidence="7" id="KW-0732">Signal</keyword>
<evidence type="ECO:0000256" key="1">
    <source>
        <dbReference type="ARBA" id="ARBA00009179"/>
    </source>
</evidence>
<dbReference type="CDD" id="cd06782">
    <property type="entry name" value="cpPDZ_CPP-like"/>
    <property type="match status" value="1"/>
</dbReference>
<keyword evidence="10" id="KW-1185">Reference proteome</keyword>
<dbReference type="Gene3D" id="3.90.226.10">
    <property type="entry name" value="2-enoyl-CoA Hydratase, Chain A, domain 1"/>
    <property type="match status" value="1"/>
</dbReference>
<dbReference type="FunFam" id="2.30.42.10:FF:000063">
    <property type="entry name" value="Peptidase, S41 family"/>
    <property type="match status" value="1"/>
</dbReference>
<reference evidence="9 10" key="2">
    <citation type="submission" date="2019-09" db="EMBL/GenBank/DDBJ databases">
        <authorList>
            <person name="Mazur A."/>
        </authorList>
    </citation>
    <scope>NUCLEOTIDE SEQUENCE [LARGE SCALE GENOMIC DNA]</scope>
    <source>
        <strain evidence="9 10">3729k</strain>
    </source>
</reference>
<evidence type="ECO:0000256" key="5">
    <source>
        <dbReference type="RuleBase" id="RU004404"/>
    </source>
</evidence>
<feature type="region of interest" description="Disordered" evidence="6">
    <location>
        <begin position="369"/>
        <end position="391"/>
    </location>
</feature>
<dbReference type="InterPro" id="IPR036034">
    <property type="entry name" value="PDZ_sf"/>
</dbReference>
<dbReference type="InterPro" id="IPR004447">
    <property type="entry name" value="Peptidase_S41A"/>
</dbReference>
<reference evidence="9 10" key="1">
    <citation type="submission" date="2019-09" db="EMBL/GenBank/DDBJ databases">
        <title>Arenimonas chukotkensis sp. nov., a bacterium isolated from Chukotka hot spring, Arctic region, Russia.</title>
        <authorList>
            <person name="Zayulina K.S."/>
            <person name="Prokofeva M.I."/>
            <person name="Elcheninov A.G."/>
            <person name="Novikov A."/>
            <person name="Kochetkova T.V."/>
            <person name="Kublanov I.V."/>
        </authorList>
    </citation>
    <scope>NUCLEOTIDE SEQUENCE [LARGE SCALE GENOMIC DNA]</scope>
    <source>
        <strain evidence="9 10">3729k</strain>
    </source>
</reference>
<dbReference type="PANTHER" id="PTHR32060">
    <property type="entry name" value="TAIL-SPECIFIC PROTEASE"/>
    <property type="match status" value="1"/>
</dbReference>
<evidence type="ECO:0000256" key="4">
    <source>
        <dbReference type="ARBA" id="ARBA00022825"/>
    </source>
</evidence>
<evidence type="ECO:0000256" key="6">
    <source>
        <dbReference type="SAM" id="MobiDB-lite"/>
    </source>
</evidence>
<feature type="compositionally biased region" description="Basic and acidic residues" evidence="6">
    <location>
        <begin position="376"/>
        <end position="391"/>
    </location>
</feature>
<dbReference type="Pfam" id="PF17820">
    <property type="entry name" value="PDZ_6"/>
    <property type="match status" value="1"/>
</dbReference>
<dbReference type="GO" id="GO:0030288">
    <property type="term" value="C:outer membrane-bounded periplasmic space"/>
    <property type="evidence" value="ECO:0007669"/>
    <property type="project" value="TreeGrafter"/>
</dbReference>
<feature type="domain" description="PDZ" evidence="8">
    <location>
        <begin position="91"/>
        <end position="174"/>
    </location>
</feature>
<dbReference type="Proteomes" id="UP000322165">
    <property type="component" value="Unassembled WGS sequence"/>
</dbReference>
<dbReference type="CDD" id="cd07560">
    <property type="entry name" value="Peptidase_S41_CPP"/>
    <property type="match status" value="1"/>
</dbReference>
<dbReference type="AlphaFoldDB" id="A0A5B2Z8R5"/>
<dbReference type="SMART" id="SM00245">
    <property type="entry name" value="TSPc"/>
    <property type="match status" value="1"/>
</dbReference>
<comment type="caution">
    <text evidence="9">The sequence shown here is derived from an EMBL/GenBank/DDBJ whole genome shotgun (WGS) entry which is preliminary data.</text>
</comment>
<sequence length="424" mass="45228">MRIRLVLLLFLLSPPMAPAPVHAAQEQAERAADAGPAQVPLAEIQRYVSVYRAIRDAYVEPLDDEQLMKAALRGLLSDLDPHSAYLEADEAEALREETEGAYSGIGVEIEQRPDRSILVVAPIDGTPAQRAGLRAGDVIVAIDGQALDGGADQTSLRLRGEPGSAVTLTVSRPGEPVPREFTIVRERIEITSVSGRLLEPGFGYLRISAFQEDTAPQLHRQLARLRRESGGPLAGLVLDLRSNPGGLLNAAVEAADTFLEDGLIVSTRGRLSYANANYHAKAGDLLAGAPIVLLVDAGTASAAEVMAAALRDHRRALLMGSRTFGKGSVQTVVPLENGDSVKLTTARYYSPRGDSIQASGLSPDVLLRGTPGNGLREQDLPRHLRGDGERTDGYARGEVIEGEEAIGLALARLKDEQAVARRGD</sequence>
<evidence type="ECO:0000259" key="8">
    <source>
        <dbReference type="PROSITE" id="PS50106"/>
    </source>
</evidence>
<dbReference type="InterPro" id="IPR001478">
    <property type="entry name" value="PDZ"/>
</dbReference>
<comment type="similarity">
    <text evidence="1 5">Belongs to the peptidase S41A family.</text>
</comment>
<evidence type="ECO:0000256" key="3">
    <source>
        <dbReference type="ARBA" id="ARBA00022801"/>
    </source>
</evidence>
<dbReference type="InterPro" id="IPR041489">
    <property type="entry name" value="PDZ_6"/>
</dbReference>
<feature type="chain" id="PRO_5022693821" evidence="7">
    <location>
        <begin position="24"/>
        <end position="424"/>
    </location>
</feature>
<evidence type="ECO:0000313" key="9">
    <source>
        <dbReference type="EMBL" id="KAA2284586.1"/>
    </source>
</evidence>
<dbReference type="GO" id="GO:0004175">
    <property type="term" value="F:endopeptidase activity"/>
    <property type="evidence" value="ECO:0007669"/>
    <property type="project" value="TreeGrafter"/>
</dbReference>